<keyword evidence="2 7" id="KW-0238">DNA-binding</keyword>
<evidence type="ECO:0000313" key="7">
    <source>
        <dbReference type="EMBL" id="SDE70448.1"/>
    </source>
</evidence>
<dbReference type="PROSITE" id="PS50043">
    <property type="entry name" value="HTH_LUXR_2"/>
    <property type="match status" value="1"/>
</dbReference>
<feature type="domain" description="Response regulatory" evidence="6">
    <location>
        <begin position="34"/>
        <end position="150"/>
    </location>
</feature>
<evidence type="ECO:0000259" key="5">
    <source>
        <dbReference type="PROSITE" id="PS50043"/>
    </source>
</evidence>
<evidence type="ECO:0000256" key="4">
    <source>
        <dbReference type="SAM" id="MobiDB-lite"/>
    </source>
</evidence>
<organism evidence="7 8">
    <name type="scientific">Rhodospira trueperi</name>
    <dbReference type="NCBI Taxonomy" id="69960"/>
    <lineage>
        <taxon>Bacteria</taxon>
        <taxon>Pseudomonadati</taxon>
        <taxon>Pseudomonadota</taxon>
        <taxon>Alphaproteobacteria</taxon>
        <taxon>Rhodospirillales</taxon>
        <taxon>Rhodospirillaceae</taxon>
        <taxon>Rhodospira</taxon>
    </lineage>
</organism>
<sequence>MAPDESVLNVNANGNLPQDGPSSAGAGKASAVVRVLLADDHALLRDGIRPFLTDLGEHVEIMEAVDFDSALAQASEHSPDLLLLDLKMPGMAGVETVSAFRKACPEVPVVIITGQVLREDVLRAMELGASGYLPKAMSGASFVHALRLILSGQPYFSAHLLSPGGGDGEAAQAQHHGGRFADLTNREIQVLSLLVRGESNKEIGLHLGLTEITVKSHMRSIFKKIGAANRTQAVAMAIQHGISA</sequence>
<dbReference type="InterPro" id="IPR051015">
    <property type="entry name" value="EvgA-like"/>
</dbReference>
<gene>
    <name evidence="7" type="ORF">SAMN05421720_11097</name>
</gene>
<dbReference type="GO" id="GO:0003677">
    <property type="term" value="F:DNA binding"/>
    <property type="evidence" value="ECO:0007669"/>
    <property type="project" value="UniProtKB-KW"/>
</dbReference>
<dbReference type="CDD" id="cd06170">
    <property type="entry name" value="LuxR_C_like"/>
    <property type="match status" value="1"/>
</dbReference>
<evidence type="ECO:0000256" key="2">
    <source>
        <dbReference type="ARBA" id="ARBA00023125"/>
    </source>
</evidence>
<proteinExistence type="predicted"/>
<dbReference type="PANTHER" id="PTHR45566:SF2">
    <property type="entry name" value="NARL SUBFAMILY"/>
    <property type="match status" value="1"/>
</dbReference>
<reference evidence="7 8" key="1">
    <citation type="submission" date="2016-10" db="EMBL/GenBank/DDBJ databases">
        <authorList>
            <person name="de Groot N.N."/>
        </authorList>
    </citation>
    <scope>NUCLEOTIDE SEQUENCE [LARGE SCALE GENOMIC DNA]</scope>
    <source>
        <strain evidence="7 8">ATCC 700224</strain>
    </source>
</reference>
<evidence type="ECO:0000256" key="1">
    <source>
        <dbReference type="ARBA" id="ARBA00022553"/>
    </source>
</evidence>
<dbReference type="PANTHER" id="PTHR45566">
    <property type="entry name" value="HTH-TYPE TRANSCRIPTIONAL REGULATOR YHJB-RELATED"/>
    <property type="match status" value="1"/>
</dbReference>
<dbReference type="InterPro" id="IPR001789">
    <property type="entry name" value="Sig_transdc_resp-reg_receiver"/>
</dbReference>
<protein>
    <submittedName>
        <fullName evidence="7">DNA-binding response regulator, NarL/FixJ family, contains REC and HTH domains</fullName>
    </submittedName>
</protein>
<dbReference type="SMART" id="SM00421">
    <property type="entry name" value="HTH_LUXR"/>
    <property type="match status" value="1"/>
</dbReference>
<dbReference type="InterPro" id="IPR016032">
    <property type="entry name" value="Sig_transdc_resp-reg_C-effctor"/>
</dbReference>
<dbReference type="OrthoDB" id="7826527at2"/>
<dbReference type="Pfam" id="PF00196">
    <property type="entry name" value="GerE"/>
    <property type="match status" value="1"/>
</dbReference>
<dbReference type="CDD" id="cd17535">
    <property type="entry name" value="REC_NarL-like"/>
    <property type="match status" value="1"/>
</dbReference>
<evidence type="ECO:0000256" key="3">
    <source>
        <dbReference type="PROSITE-ProRule" id="PRU00169"/>
    </source>
</evidence>
<feature type="region of interest" description="Disordered" evidence="4">
    <location>
        <begin position="1"/>
        <end position="25"/>
    </location>
</feature>
<accession>A0A1G7F3D2</accession>
<keyword evidence="1 3" id="KW-0597">Phosphoprotein</keyword>
<dbReference type="RefSeq" id="WP_092787125.1">
    <property type="nucleotide sequence ID" value="NZ_FNAP01000010.1"/>
</dbReference>
<dbReference type="GO" id="GO:0006355">
    <property type="term" value="P:regulation of DNA-templated transcription"/>
    <property type="evidence" value="ECO:0007669"/>
    <property type="project" value="InterPro"/>
</dbReference>
<dbReference type="InterPro" id="IPR011006">
    <property type="entry name" value="CheY-like_superfamily"/>
</dbReference>
<dbReference type="EMBL" id="FNAP01000010">
    <property type="protein sequence ID" value="SDE70448.1"/>
    <property type="molecule type" value="Genomic_DNA"/>
</dbReference>
<evidence type="ECO:0000313" key="8">
    <source>
        <dbReference type="Proteomes" id="UP000199412"/>
    </source>
</evidence>
<evidence type="ECO:0000259" key="6">
    <source>
        <dbReference type="PROSITE" id="PS50110"/>
    </source>
</evidence>
<dbReference type="Pfam" id="PF00072">
    <property type="entry name" value="Response_reg"/>
    <property type="match status" value="1"/>
</dbReference>
<dbReference type="AlphaFoldDB" id="A0A1G7F3D2"/>
<feature type="domain" description="HTH luxR-type" evidence="5">
    <location>
        <begin position="176"/>
        <end position="241"/>
    </location>
</feature>
<dbReference type="PROSITE" id="PS00622">
    <property type="entry name" value="HTH_LUXR_1"/>
    <property type="match status" value="1"/>
</dbReference>
<dbReference type="PROSITE" id="PS50110">
    <property type="entry name" value="RESPONSE_REGULATORY"/>
    <property type="match status" value="1"/>
</dbReference>
<dbReference type="SUPFAM" id="SSF52172">
    <property type="entry name" value="CheY-like"/>
    <property type="match status" value="1"/>
</dbReference>
<dbReference type="SMART" id="SM00448">
    <property type="entry name" value="REC"/>
    <property type="match status" value="1"/>
</dbReference>
<dbReference type="InterPro" id="IPR058245">
    <property type="entry name" value="NreC/VraR/RcsB-like_REC"/>
</dbReference>
<dbReference type="GO" id="GO:0000160">
    <property type="term" value="P:phosphorelay signal transduction system"/>
    <property type="evidence" value="ECO:0007669"/>
    <property type="project" value="InterPro"/>
</dbReference>
<dbReference type="InterPro" id="IPR000792">
    <property type="entry name" value="Tscrpt_reg_LuxR_C"/>
</dbReference>
<keyword evidence="8" id="KW-1185">Reference proteome</keyword>
<dbReference type="SUPFAM" id="SSF46894">
    <property type="entry name" value="C-terminal effector domain of the bipartite response regulators"/>
    <property type="match status" value="1"/>
</dbReference>
<name>A0A1G7F3D2_9PROT</name>
<dbReference type="Proteomes" id="UP000199412">
    <property type="component" value="Unassembled WGS sequence"/>
</dbReference>
<dbReference type="PRINTS" id="PR00038">
    <property type="entry name" value="HTHLUXR"/>
</dbReference>
<dbReference type="Gene3D" id="3.40.50.2300">
    <property type="match status" value="1"/>
</dbReference>
<feature type="modified residue" description="4-aspartylphosphate" evidence="3">
    <location>
        <position position="85"/>
    </location>
</feature>
<dbReference type="STRING" id="69960.SAMN05421720_11097"/>